<dbReference type="KEGG" id="fgi:OP10G_2263"/>
<dbReference type="GO" id="GO:0016810">
    <property type="term" value="F:hydrolase activity, acting on carbon-nitrogen (but not peptide) bonds"/>
    <property type="evidence" value="ECO:0007669"/>
    <property type="project" value="InterPro"/>
</dbReference>
<evidence type="ECO:0000256" key="1">
    <source>
        <dbReference type="ARBA" id="ARBA00004613"/>
    </source>
</evidence>
<gene>
    <name evidence="4" type="ORF">OP10G_2263</name>
</gene>
<proteinExistence type="predicted"/>
<protein>
    <submittedName>
        <fullName evidence="4">Polysaccharide deacetylase</fullName>
    </submittedName>
</protein>
<evidence type="ECO:0000256" key="2">
    <source>
        <dbReference type="ARBA" id="ARBA00022729"/>
    </source>
</evidence>
<dbReference type="SUPFAM" id="SSF88713">
    <property type="entry name" value="Glycoside hydrolase/deacetylase"/>
    <property type="match status" value="1"/>
</dbReference>
<comment type="subcellular location">
    <subcellularLocation>
        <location evidence="1">Secreted</location>
    </subcellularLocation>
</comment>
<sequence length="253" mass="28510">MGSVFVVEYHHIRAGKNSMIRSPKEFRADLERLYKLGFRPCTVSQYLNNQMDMPPGATPAVFTFDDSNPSQLQLRPDGAVDPNCAVGIWQEFAKLHPDFPVRATFYVLPDVMWGQPKMLEKKLALLKSLGCELGNHTVTHPILRKLSDDKVKEEIAVATDRLEKLGVPLPVSLALPFGVSPKNKQLLRGFDYKGKRYVQKAVFLVGAEPACSPMDPKLDRYRIPRIQAYNGPMGLPEWLDKFERGQVKAYVAP</sequence>
<dbReference type="GO" id="GO:0005576">
    <property type="term" value="C:extracellular region"/>
    <property type="evidence" value="ECO:0007669"/>
    <property type="project" value="UniProtKB-SubCell"/>
</dbReference>
<feature type="domain" description="NodB homology" evidence="3">
    <location>
        <begin position="60"/>
        <end position="184"/>
    </location>
</feature>
<dbReference type="InterPro" id="IPR002509">
    <property type="entry name" value="NODB_dom"/>
</dbReference>
<accession>A0A068NQE0</accession>
<evidence type="ECO:0000313" key="5">
    <source>
        <dbReference type="Proteomes" id="UP000027982"/>
    </source>
</evidence>
<reference evidence="4 5" key="1">
    <citation type="journal article" date="2014" name="PLoS ONE">
        <title>The first complete genome sequence of the class fimbriimonadia in the phylum armatimonadetes.</title>
        <authorList>
            <person name="Hu Z.Y."/>
            <person name="Wang Y.Z."/>
            <person name="Im W.T."/>
            <person name="Wang S.Y."/>
            <person name="Zhao G.P."/>
            <person name="Zheng H.J."/>
            <person name="Quan Z.X."/>
        </authorList>
    </citation>
    <scope>NUCLEOTIDE SEQUENCE [LARGE SCALE GENOMIC DNA]</scope>
    <source>
        <strain evidence="4">Gsoil 348</strain>
    </source>
</reference>
<dbReference type="Gene3D" id="3.20.20.370">
    <property type="entry name" value="Glycoside hydrolase/deacetylase"/>
    <property type="match status" value="1"/>
</dbReference>
<dbReference type="EMBL" id="CP007139">
    <property type="protein sequence ID" value="AIE85631.1"/>
    <property type="molecule type" value="Genomic_DNA"/>
</dbReference>
<name>A0A068NQE0_FIMGI</name>
<dbReference type="PANTHER" id="PTHR34216">
    <property type="match status" value="1"/>
</dbReference>
<dbReference type="InterPro" id="IPR051398">
    <property type="entry name" value="Polysacch_Deacetylase"/>
</dbReference>
<evidence type="ECO:0000313" key="4">
    <source>
        <dbReference type="EMBL" id="AIE85631.1"/>
    </source>
</evidence>
<evidence type="ECO:0000259" key="3">
    <source>
        <dbReference type="Pfam" id="PF01522"/>
    </source>
</evidence>
<dbReference type="AlphaFoldDB" id="A0A068NQE0"/>
<dbReference type="PANTHER" id="PTHR34216:SF3">
    <property type="entry name" value="POLY-BETA-1,6-N-ACETYL-D-GLUCOSAMINE N-DEACETYLASE"/>
    <property type="match status" value="1"/>
</dbReference>
<organism evidence="4 5">
    <name type="scientific">Fimbriimonas ginsengisoli Gsoil 348</name>
    <dbReference type="NCBI Taxonomy" id="661478"/>
    <lineage>
        <taxon>Bacteria</taxon>
        <taxon>Bacillati</taxon>
        <taxon>Armatimonadota</taxon>
        <taxon>Fimbriimonadia</taxon>
        <taxon>Fimbriimonadales</taxon>
        <taxon>Fimbriimonadaceae</taxon>
        <taxon>Fimbriimonas</taxon>
    </lineage>
</organism>
<dbReference type="InterPro" id="IPR011330">
    <property type="entry name" value="Glyco_hydro/deAcase_b/a-brl"/>
</dbReference>
<dbReference type="Proteomes" id="UP000027982">
    <property type="component" value="Chromosome"/>
</dbReference>
<keyword evidence="2" id="KW-0732">Signal</keyword>
<dbReference type="eggNOG" id="COG0726">
    <property type="taxonomic scope" value="Bacteria"/>
</dbReference>
<dbReference type="Pfam" id="PF01522">
    <property type="entry name" value="Polysacc_deac_1"/>
    <property type="match status" value="1"/>
</dbReference>
<dbReference type="GO" id="GO:0005975">
    <property type="term" value="P:carbohydrate metabolic process"/>
    <property type="evidence" value="ECO:0007669"/>
    <property type="project" value="InterPro"/>
</dbReference>
<dbReference type="STRING" id="661478.OP10G_2263"/>
<keyword evidence="5" id="KW-1185">Reference proteome</keyword>
<dbReference type="HOGENOM" id="CLU_058366_0_0_0"/>